<dbReference type="Proteomes" id="UP000887576">
    <property type="component" value="Unplaced"/>
</dbReference>
<evidence type="ECO:0000313" key="2">
    <source>
        <dbReference type="WBParaSite" id="JU765_v2.g17599.t1"/>
    </source>
</evidence>
<protein>
    <submittedName>
        <fullName evidence="2">F-box domain-containing protein</fullName>
    </submittedName>
</protein>
<accession>A0AC34QMH2</accession>
<reference evidence="2" key="1">
    <citation type="submission" date="2022-11" db="UniProtKB">
        <authorList>
            <consortium name="WormBaseParasite"/>
        </authorList>
    </citation>
    <scope>IDENTIFICATION</scope>
</reference>
<proteinExistence type="predicted"/>
<name>A0AC34QMH2_9BILA</name>
<evidence type="ECO:0000313" key="1">
    <source>
        <dbReference type="Proteomes" id="UP000887576"/>
    </source>
</evidence>
<organism evidence="1 2">
    <name type="scientific">Panagrolaimus sp. JU765</name>
    <dbReference type="NCBI Taxonomy" id="591449"/>
    <lineage>
        <taxon>Eukaryota</taxon>
        <taxon>Metazoa</taxon>
        <taxon>Ecdysozoa</taxon>
        <taxon>Nematoda</taxon>
        <taxon>Chromadorea</taxon>
        <taxon>Rhabditida</taxon>
        <taxon>Tylenchina</taxon>
        <taxon>Panagrolaimomorpha</taxon>
        <taxon>Panagrolaimoidea</taxon>
        <taxon>Panagrolaimidae</taxon>
        <taxon>Panagrolaimus</taxon>
    </lineage>
</organism>
<sequence>MEQVNFFPFMDLPQLVQEMIADEIIQNLDFKDQKRFILTSKYCNWLIQRSKMKKRIGIRRIRLIREKFVCESFGNDVLKFSTEEETVKFLKMVKIMKIDAGAIFRFVSIRKFGLVSPIKNLWLDAMEFLEEFYFIVNDEYFDLNFKTVSKLKHLKYCWIINYSPSKALLKVVDAIPKLSKLTFNGEMDDELLKLLASKSRKSNPLKKLMLVPCNGFSIDAVEHFFKRATFADDSDIHLEMNATLPEVEKMMKRIDKYEAILLKQEGQLVKMMLKKINEEICITVKILLKL</sequence>
<dbReference type="WBParaSite" id="JU765_v2.g17599.t1">
    <property type="protein sequence ID" value="JU765_v2.g17599.t1"/>
    <property type="gene ID" value="JU765_v2.g17599"/>
</dbReference>